<comment type="caution">
    <text evidence="3">The sequence shown here is derived from an EMBL/GenBank/DDBJ whole genome shotgun (WGS) entry which is preliminary data.</text>
</comment>
<dbReference type="GeneID" id="15807468"/>
<feature type="chain" id="PRO_5003952697" evidence="2">
    <location>
        <begin position="20"/>
        <end position="235"/>
    </location>
</feature>
<dbReference type="RefSeq" id="XP_004833472.1">
    <property type="nucleotide sequence ID" value="XM_004833415.1"/>
</dbReference>
<evidence type="ECO:0000256" key="1">
    <source>
        <dbReference type="SAM" id="MobiDB-lite"/>
    </source>
</evidence>
<dbReference type="eggNOG" id="ENOG502TN5J">
    <property type="taxonomic scope" value="Eukaryota"/>
</dbReference>
<dbReference type="Proteomes" id="UP000031512">
    <property type="component" value="Unassembled WGS sequence"/>
</dbReference>
<evidence type="ECO:0000256" key="2">
    <source>
        <dbReference type="SAM" id="SignalP"/>
    </source>
</evidence>
<organism evidence="3 4">
    <name type="scientific">Theileria equi strain WA</name>
    <dbReference type="NCBI Taxonomy" id="1537102"/>
    <lineage>
        <taxon>Eukaryota</taxon>
        <taxon>Sar</taxon>
        <taxon>Alveolata</taxon>
        <taxon>Apicomplexa</taxon>
        <taxon>Aconoidasida</taxon>
        <taxon>Piroplasmida</taxon>
        <taxon>Theileriidae</taxon>
        <taxon>Theileria</taxon>
    </lineage>
</organism>
<dbReference type="KEGG" id="beq:BEWA_040580"/>
<accession>L1LFI7</accession>
<feature type="region of interest" description="Disordered" evidence="1">
    <location>
        <begin position="174"/>
        <end position="198"/>
    </location>
</feature>
<dbReference type="AlphaFoldDB" id="L1LFI7"/>
<dbReference type="VEuPathDB" id="PiroplasmaDB:BEWA_040580"/>
<proteinExistence type="predicted"/>
<evidence type="ECO:0000313" key="3">
    <source>
        <dbReference type="EMBL" id="EKX74020.1"/>
    </source>
</evidence>
<keyword evidence="4" id="KW-1185">Reference proteome</keyword>
<sequence length="235" mass="26672">MGIVCMLVLCLACIEHVVSVTPVRRLPQNGYNGEYKPQTESSGWKTCTSCKINNPESISQVKLEISDVRDNVDFHFGNFIKELKTHFSHIKEGVDNSYLPRLQKAFDSVIYKIENFKAQIKVNYTDTCDKFQGDISDIKRIDKRLKNTKTLVSEFVSNGTQSFLKIFKQLQNEFSGSSPRKTENDEPSKGPTNIKDGNIELKDVPPEAIIRTIESFLTDLTVEGNKLLDKVLFKT</sequence>
<keyword evidence="2" id="KW-0732">Signal</keyword>
<evidence type="ECO:0000313" key="4">
    <source>
        <dbReference type="Proteomes" id="UP000031512"/>
    </source>
</evidence>
<gene>
    <name evidence="3" type="ORF">BEWA_040580</name>
</gene>
<name>L1LFI7_THEEQ</name>
<dbReference type="OrthoDB" id="366242at2759"/>
<feature type="signal peptide" evidence="2">
    <location>
        <begin position="1"/>
        <end position="19"/>
    </location>
</feature>
<protein>
    <submittedName>
        <fullName evidence="3">Signal peptide containing protein</fullName>
    </submittedName>
</protein>
<dbReference type="EMBL" id="ACOU01000002">
    <property type="protein sequence ID" value="EKX74020.1"/>
    <property type="molecule type" value="Genomic_DNA"/>
</dbReference>
<reference evidence="3 4" key="1">
    <citation type="journal article" date="2012" name="BMC Genomics">
        <title>Comparative genomic analysis and phylogenetic position of Theileria equi.</title>
        <authorList>
            <person name="Kappmeyer L.S."/>
            <person name="Thiagarajan M."/>
            <person name="Herndon D.R."/>
            <person name="Ramsay J.D."/>
            <person name="Caler E."/>
            <person name="Djikeng A."/>
            <person name="Gillespie J.J."/>
            <person name="Lau A.O."/>
            <person name="Roalson E.H."/>
            <person name="Silva J.C."/>
            <person name="Silva M.G."/>
            <person name="Suarez C.E."/>
            <person name="Ueti M.W."/>
            <person name="Nene V.M."/>
            <person name="Mealey R.H."/>
            <person name="Knowles D.P."/>
            <person name="Brayton K.A."/>
        </authorList>
    </citation>
    <scope>NUCLEOTIDE SEQUENCE [LARGE SCALE GENOMIC DNA]</scope>
    <source>
        <strain evidence="3 4">WA</strain>
    </source>
</reference>